<proteinExistence type="predicted"/>
<keyword evidence="4" id="KW-0614">Plasmid</keyword>
<dbReference type="SUPFAM" id="SSF52540">
    <property type="entry name" value="P-loop containing nucleoside triphosphate hydrolases"/>
    <property type="match status" value="2"/>
</dbReference>
<dbReference type="PROSITE" id="PS51192">
    <property type="entry name" value="HELICASE_ATP_BIND_1"/>
    <property type="match status" value="1"/>
</dbReference>
<dbReference type="SMART" id="SM00487">
    <property type="entry name" value="DEXDc"/>
    <property type="match status" value="1"/>
</dbReference>
<keyword evidence="4" id="KW-0067">ATP-binding</keyword>
<dbReference type="InterPro" id="IPR014001">
    <property type="entry name" value="Helicase_ATP-bd"/>
</dbReference>
<comment type="caution">
    <text evidence="4">The sequence shown here is derived from an EMBL/GenBank/DDBJ whole genome shotgun (WGS) entry which is preliminary data.</text>
</comment>
<dbReference type="Gene3D" id="3.40.50.300">
    <property type="entry name" value="P-loop containing nucleotide triphosphate hydrolases"/>
    <property type="match status" value="1"/>
</dbReference>
<dbReference type="RefSeq" id="WP_016558258.1">
    <property type="nucleotide sequence ID" value="NZ_AEYE02000036.1"/>
</dbReference>
<keyword evidence="5" id="KW-1185">Reference proteome</keyword>
<keyword evidence="4" id="KW-0347">Helicase</keyword>
<dbReference type="SMART" id="SM00490">
    <property type="entry name" value="HELICc"/>
    <property type="match status" value="1"/>
</dbReference>
<reference evidence="4 5" key="1">
    <citation type="journal article" date="2012" name="J. Bacteriol.">
        <title>Genome sequence of Rhizobium grahamii CCGE502, a broad-host-range symbiont with low nodulation competitiveness in Phaseolus vulgaris.</title>
        <authorList>
            <person name="Althabegoiti M.J."/>
            <person name="Lozano L."/>
            <person name="Torres-Tejerizo G."/>
            <person name="Ormeno-Orrillo E."/>
            <person name="Rogel M.A."/>
            <person name="Gonzalez V."/>
            <person name="Martinez-Romero E."/>
        </authorList>
    </citation>
    <scope>NUCLEOTIDE SEQUENCE [LARGE SCALE GENOMIC DNA]</scope>
    <source>
        <strain evidence="4 5">CCGE 502</strain>
        <plasmid evidence="4">pRg502b</plasmid>
    </source>
</reference>
<dbReference type="Proteomes" id="UP000014411">
    <property type="component" value="Unassembled WGS sequence"/>
</dbReference>
<dbReference type="Pfam" id="PF00176">
    <property type="entry name" value="SNF2-rel_dom"/>
    <property type="match status" value="1"/>
</dbReference>
<dbReference type="Gene3D" id="3.40.50.10810">
    <property type="entry name" value="Tandem AAA-ATPase domain"/>
    <property type="match status" value="1"/>
</dbReference>
<dbReference type="InterPro" id="IPR049730">
    <property type="entry name" value="SNF2/RAD54-like_C"/>
</dbReference>
<dbReference type="GO" id="GO:0016787">
    <property type="term" value="F:hydrolase activity"/>
    <property type="evidence" value="ECO:0007669"/>
    <property type="project" value="UniProtKB-KW"/>
</dbReference>
<organism evidence="4 5">
    <name type="scientific">Rhizobium grahamii CCGE 502</name>
    <dbReference type="NCBI Taxonomy" id="990285"/>
    <lineage>
        <taxon>Bacteria</taxon>
        <taxon>Pseudomonadati</taxon>
        <taxon>Pseudomonadota</taxon>
        <taxon>Alphaproteobacteria</taxon>
        <taxon>Hyphomicrobiales</taxon>
        <taxon>Rhizobiaceae</taxon>
        <taxon>Rhizobium/Agrobacterium group</taxon>
        <taxon>Rhizobium</taxon>
    </lineage>
</organism>
<dbReference type="InterPro" id="IPR038718">
    <property type="entry name" value="SNF2-like_sf"/>
</dbReference>
<evidence type="ECO:0000313" key="5">
    <source>
        <dbReference type="Proteomes" id="UP000014411"/>
    </source>
</evidence>
<feature type="domain" description="Helicase C-terminal" evidence="3">
    <location>
        <begin position="319"/>
        <end position="472"/>
    </location>
</feature>
<dbReference type="GO" id="GO:0005524">
    <property type="term" value="F:ATP binding"/>
    <property type="evidence" value="ECO:0007669"/>
    <property type="project" value="InterPro"/>
</dbReference>
<accession>S3I3Z9</accession>
<dbReference type="PROSITE" id="PS51194">
    <property type="entry name" value="HELICASE_CTER"/>
    <property type="match status" value="1"/>
</dbReference>
<dbReference type="Pfam" id="PF00271">
    <property type="entry name" value="Helicase_C"/>
    <property type="match status" value="1"/>
</dbReference>
<dbReference type="EMBL" id="AEYE02000036">
    <property type="protein sequence ID" value="EPE94368.1"/>
    <property type="molecule type" value="Genomic_DNA"/>
</dbReference>
<geneLocation type="plasmid" evidence="4">
    <name>pRg502b</name>
</geneLocation>
<dbReference type="InterPro" id="IPR000330">
    <property type="entry name" value="SNF2_N"/>
</dbReference>
<evidence type="ECO:0000259" key="3">
    <source>
        <dbReference type="PROSITE" id="PS51194"/>
    </source>
</evidence>
<dbReference type="PANTHER" id="PTHR10799">
    <property type="entry name" value="SNF2/RAD54 HELICASE FAMILY"/>
    <property type="match status" value="1"/>
</dbReference>
<sequence length="493" mass="55691">MLRIQKAASLDAKRSAFPHQMEAFAAVKDLPYAAVFHEQGLGKTKIGLDLALFWLANDVADSILIVTKKSLIENWRNEIADHSHLRPRILGQDRNANFYAFNSPARLYLMHYEVIVSERKRLELFLKTRKVAAIFDEAHKIKNPEAEISQAAHVLAPGFVRRVIMTGTPVANRPYDLWSQIKFLDLGKSLGDEFASFKRDLDLSNELRNDDRRAQAFANELEAVFEKVRPFSVRETKKTAGLKLPDKTISNLECELEPRQAEIYAQFRDELAAIVVRQGRPILDDAEDILKRLLRLVQVASNPAMVDQAYRSVPGKMRALDELVTSAIDAREKIVVWTNFTANAEALYHHLGEFGAVLVHGGIEIAKREEALIAFKTDPQTRVLVATPGAAKEGLTLTVANHAVFYDRSFSLDDYLQAQDRIHRISQDKPCFVTNLIGTDTVDAWVDALLSAKHLAAQLGQGDIDREEYDKRADYAFADMIREVLRLNTQEEE</sequence>
<protein>
    <submittedName>
        <fullName evidence="4">Helicase domain protein</fullName>
    </submittedName>
</protein>
<evidence type="ECO:0000313" key="4">
    <source>
        <dbReference type="EMBL" id="EPE94368.1"/>
    </source>
</evidence>
<dbReference type="InterPro" id="IPR001650">
    <property type="entry name" value="Helicase_C-like"/>
</dbReference>
<gene>
    <name evidence="4" type="ORF">RGCCGE502_31812</name>
</gene>
<keyword evidence="4" id="KW-0547">Nucleotide-binding</keyword>
<dbReference type="GO" id="GO:0004386">
    <property type="term" value="F:helicase activity"/>
    <property type="evidence" value="ECO:0007669"/>
    <property type="project" value="UniProtKB-KW"/>
</dbReference>
<feature type="domain" description="Helicase ATP-binding" evidence="2">
    <location>
        <begin position="24"/>
        <end position="187"/>
    </location>
</feature>
<dbReference type="HOGENOM" id="CLU_553075_0_0_5"/>
<keyword evidence="1" id="KW-0378">Hydrolase</keyword>
<evidence type="ECO:0000256" key="1">
    <source>
        <dbReference type="ARBA" id="ARBA00022801"/>
    </source>
</evidence>
<name>S3I3Z9_9HYPH</name>
<dbReference type="AlphaFoldDB" id="S3I3Z9"/>
<dbReference type="CDD" id="cd18793">
    <property type="entry name" value="SF2_C_SNF"/>
    <property type="match status" value="1"/>
</dbReference>
<dbReference type="InterPro" id="IPR027417">
    <property type="entry name" value="P-loop_NTPase"/>
</dbReference>
<evidence type="ECO:0000259" key="2">
    <source>
        <dbReference type="PROSITE" id="PS51192"/>
    </source>
</evidence>